<organism evidence="1 2">
    <name type="scientific">Streptomyces phage TurkishDelight</name>
    <dbReference type="NCBI Taxonomy" id="2793708"/>
    <lineage>
        <taxon>Viruses</taxon>
        <taxon>Duplodnaviria</taxon>
        <taxon>Heunggongvirae</taxon>
        <taxon>Uroviricota</taxon>
        <taxon>Caudoviricetes</taxon>
        <taxon>Dolmabahcevirus</taxon>
        <taxon>Dolmabahcevirus turkishdelight</taxon>
    </lineage>
</organism>
<dbReference type="GeneID" id="80020359"/>
<dbReference type="KEGG" id="vg:80020359"/>
<gene>
    <name evidence="1" type="primary">73</name>
    <name evidence="1" type="ORF">SEA_TURKISHDELIGHT_73</name>
</gene>
<proteinExistence type="predicted"/>
<reference evidence="1 2" key="1">
    <citation type="submission" date="2020-11" db="EMBL/GenBank/DDBJ databases">
        <authorList>
            <person name="Asamoah-Frimpong E.A."/>
            <person name="Attaran A."/>
            <person name="Berhane B."/>
            <person name="Boone B.K."/>
            <person name="Cesta G."/>
            <person name="Chorbajian C."/>
            <person name="Cowan J.T."/>
            <person name="Datu D.V."/>
            <person name="Der L."/>
            <person name="Egbunine A.O."/>
            <person name="Giampietro H."/>
            <person name="Gunnison R.P."/>
            <person name="Joseph M.A."/>
            <person name="Kiewe T."/>
            <person name="Oboh E.C."/>
            <person name="O'Neill K."/>
            <person name="Oxlaj J.A."/>
            <person name="Patel A.K."/>
            <person name="Saqaf K."/>
            <person name="Vuong K."/>
            <person name="Walker C."/>
            <person name="Wikina T."/>
            <person name="Yan T."/>
            <person name="Avazpour P."/>
            <person name="Kim F.M."/>
            <person name="Mason K.J."/>
            <person name="Nguyen D.A."/>
            <person name="Pettit S.M."/>
            <person name="Zhou O.J."/>
            <person name="Brissett D.L."/>
            <person name="Gualtieri C."/>
            <person name="Hufford T.M."/>
            <person name="Ko J.M."/>
            <person name="Novak J.K."/>
            <person name="Smith Z.M."/>
            <person name="Erill I."/>
            <person name="Caruso S.M."/>
            <person name="Garlena R.A."/>
            <person name="Russell D.A."/>
            <person name="Pope W.H."/>
            <person name="Jacobs-Sera D."/>
            <person name="Hatfull G.F."/>
        </authorList>
    </citation>
    <scope>NUCLEOTIDE SEQUENCE [LARGE SCALE GENOMIC DNA]</scope>
</reference>
<name>A0A7T0M2D4_9CAUD</name>
<dbReference type="Proteomes" id="UP000595090">
    <property type="component" value="Segment"/>
</dbReference>
<dbReference type="RefSeq" id="YP_010755689.1">
    <property type="nucleotide sequence ID" value="NC_073473.1"/>
</dbReference>
<keyword evidence="2" id="KW-1185">Reference proteome</keyword>
<evidence type="ECO:0000313" key="2">
    <source>
        <dbReference type="Proteomes" id="UP000595090"/>
    </source>
</evidence>
<protein>
    <submittedName>
        <fullName evidence="1">Uncharacterized protein</fullName>
    </submittedName>
</protein>
<evidence type="ECO:0000313" key="1">
    <source>
        <dbReference type="EMBL" id="QPL14102.1"/>
    </source>
</evidence>
<sequence>MSDLTSEPGFQLDPGRVEEIRLLHVRLTGLLPEAEAEARELLEEIHTALTELLDDRDSLVRANHQAGEDLARWLGHI</sequence>
<accession>A0A7T0M2D4</accession>
<dbReference type="EMBL" id="MW291017">
    <property type="protein sequence ID" value="QPL14102.1"/>
    <property type="molecule type" value="Genomic_DNA"/>
</dbReference>